<dbReference type="EMBL" id="VSWD01000011">
    <property type="protein sequence ID" value="KAK3088180.1"/>
    <property type="molecule type" value="Genomic_DNA"/>
</dbReference>
<sequence length="104" mass="11784">MKSLSRDLPPDQLVNAIHLFSRNVDVLLFYKNKLKQLHGQLHTFVSEDEGSKHYIAKFLAPQHLGLKIGCPVMLLVNLSDTLVNGKIGSVKHCYGPEYPKTHYK</sequence>
<keyword evidence="3" id="KW-1185">Reference proteome</keyword>
<name>A0AA88XMI7_PINIB</name>
<protein>
    <recommendedName>
        <fullName evidence="1">DNA helicase Pif1-like 2B domain-containing protein</fullName>
    </recommendedName>
</protein>
<dbReference type="AlphaFoldDB" id="A0AA88XMI7"/>
<feature type="domain" description="DNA helicase Pif1-like 2B" evidence="1">
    <location>
        <begin position="56"/>
        <end position="90"/>
    </location>
</feature>
<gene>
    <name evidence="2" type="ORF">FSP39_015772</name>
</gene>
<evidence type="ECO:0000313" key="2">
    <source>
        <dbReference type="EMBL" id="KAK3088180.1"/>
    </source>
</evidence>
<reference evidence="2" key="1">
    <citation type="submission" date="2019-08" db="EMBL/GenBank/DDBJ databases">
        <title>The improved chromosome-level genome for the pearl oyster Pinctada fucata martensii using PacBio sequencing and Hi-C.</title>
        <authorList>
            <person name="Zheng Z."/>
        </authorList>
    </citation>
    <scope>NUCLEOTIDE SEQUENCE</scope>
    <source>
        <strain evidence="2">ZZ-2019</strain>
        <tissue evidence="2">Adductor muscle</tissue>
    </source>
</reference>
<comment type="caution">
    <text evidence="2">The sequence shown here is derived from an EMBL/GenBank/DDBJ whole genome shotgun (WGS) entry which is preliminary data.</text>
</comment>
<organism evidence="2 3">
    <name type="scientific">Pinctada imbricata</name>
    <name type="common">Atlantic pearl-oyster</name>
    <name type="synonym">Pinctada martensii</name>
    <dbReference type="NCBI Taxonomy" id="66713"/>
    <lineage>
        <taxon>Eukaryota</taxon>
        <taxon>Metazoa</taxon>
        <taxon>Spiralia</taxon>
        <taxon>Lophotrochozoa</taxon>
        <taxon>Mollusca</taxon>
        <taxon>Bivalvia</taxon>
        <taxon>Autobranchia</taxon>
        <taxon>Pteriomorphia</taxon>
        <taxon>Pterioida</taxon>
        <taxon>Pterioidea</taxon>
        <taxon>Pteriidae</taxon>
        <taxon>Pinctada</taxon>
    </lineage>
</organism>
<dbReference type="Pfam" id="PF21530">
    <property type="entry name" value="Pif1_2B_dom"/>
    <property type="match status" value="1"/>
</dbReference>
<dbReference type="Proteomes" id="UP001186944">
    <property type="component" value="Unassembled WGS sequence"/>
</dbReference>
<evidence type="ECO:0000313" key="3">
    <source>
        <dbReference type="Proteomes" id="UP001186944"/>
    </source>
</evidence>
<dbReference type="InterPro" id="IPR049163">
    <property type="entry name" value="Pif1-like_2B_dom"/>
</dbReference>
<proteinExistence type="predicted"/>
<evidence type="ECO:0000259" key="1">
    <source>
        <dbReference type="Pfam" id="PF21530"/>
    </source>
</evidence>
<accession>A0AA88XMI7</accession>